<keyword evidence="11" id="KW-1185">Reference proteome</keyword>
<keyword evidence="6" id="KW-0560">Oxidoreductase</keyword>
<evidence type="ECO:0000256" key="4">
    <source>
        <dbReference type="ARBA" id="ARBA00022896"/>
    </source>
</evidence>
<evidence type="ECO:0000259" key="9">
    <source>
        <dbReference type="PROSITE" id="PS51471"/>
    </source>
</evidence>
<evidence type="ECO:0000256" key="3">
    <source>
        <dbReference type="ARBA" id="ARBA00022824"/>
    </source>
</evidence>
<evidence type="ECO:0000313" key="11">
    <source>
        <dbReference type="Proteomes" id="UP000094527"/>
    </source>
</evidence>
<dbReference type="GO" id="GO:0005783">
    <property type="term" value="C:endoplasmic reticulum"/>
    <property type="evidence" value="ECO:0007669"/>
    <property type="project" value="TreeGrafter"/>
</dbReference>
<gene>
    <name evidence="10" type="ORF">Ocin01_16931</name>
</gene>
<keyword evidence="7" id="KW-0408">Iron</keyword>
<evidence type="ECO:0000313" key="10">
    <source>
        <dbReference type="EMBL" id="ODM89752.1"/>
    </source>
</evidence>
<dbReference type="Gene3D" id="1.25.40.10">
    <property type="entry name" value="Tetratricopeptide repeat domain"/>
    <property type="match status" value="1"/>
</dbReference>
<dbReference type="STRING" id="48709.A0A1D2M9Z7"/>
<dbReference type="Proteomes" id="UP000094527">
    <property type="component" value="Unassembled WGS sequence"/>
</dbReference>
<dbReference type="Pfam" id="PF13640">
    <property type="entry name" value="2OG-FeII_Oxy_3"/>
    <property type="match status" value="1"/>
</dbReference>
<comment type="caution">
    <text evidence="10">The sequence shown here is derived from an EMBL/GenBank/DDBJ whole genome shotgun (WGS) entry which is preliminary data.</text>
</comment>
<organism evidence="10 11">
    <name type="scientific">Orchesella cincta</name>
    <name type="common">Springtail</name>
    <name type="synonym">Podura cincta</name>
    <dbReference type="NCBI Taxonomy" id="48709"/>
    <lineage>
        <taxon>Eukaryota</taxon>
        <taxon>Metazoa</taxon>
        <taxon>Ecdysozoa</taxon>
        <taxon>Arthropoda</taxon>
        <taxon>Hexapoda</taxon>
        <taxon>Collembola</taxon>
        <taxon>Entomobryomorpha</taxon>
        <taxon>Entomobryoidea</taxon>
        <taxon>Orchesellidae</taxon>
        <taxon>Orchesellinae</taxon>
        <taxon>Orchesella</taxon>
    </lineage>
</organism>
<evidence type="ECO:0000256" key="5">
    <source>
        <dbReference type="ARBA" id="ARBA00022964"/>
    </source>
</evidence>
<proteinExistence type="predicted"/>
<dbReference type="SMART" id="SM00702">
    <property type="entry name" value="P4Hc"/>
    <property type="match status" value="1"/>
</dbReference>
<evidence type="ECO:0000256" key="7">
    <source>
        <dbReference type="ARBA" id="ARBA00023004"/>
    </source>
</evidence>
<dbReference type="InterPro" id="IPR011990">
    <property type="entry name" value="TPR-like_helical_dom_sf"/>
</dbReference>
<evidence type="ECO:0000256" key="8">
    <source>
        <dbReference type="ARBA" id="ARBA00023180"/>
    </source>
</evidence>
<dbReference type="Gene3D" id="2.60.120.620">
    <property type="entry name" value="q2cbj1_9rhob like domain"/>
    <property type="match status" value="1"/>
</dbReference>
<dbReference type="AlphaFoldDB" id="A0A1D2M9Z7"/>
<reference evidence="10 11" key="1">
    <citation type="journal article" date="2016" name="Genome Biol. Evol.">
        <title>Gene Family Evolution Reflects Adaptation to Soil Environmental Stressors in the Genome of the Collembolan Orchesella cincta.</title>
        <authorList>
            <person name="Faddeeva-Vakhrusheva A."/>
            <person name="Derks M.F."/>
            <person name="Anvar S.Y."/>
            <person name="Agamennone V."/>
            <person name="Suring W."/>
            <person name="Smit S."/>
            <person name="van Straalen N.M."/>
            <person name="Roelofs D."/>
        </authorList>
    </citation>
    <scope>NUCLEOTIDE SEQUENCE [LARGE SCALE GENOMIC DNA]</scope>
    <source>
        <tissue evidence="10">Mixed pool</tissue>
    </source>
</reference>
<keyword evidence="2" id="KW-0479">Metal-binding</keyword>
<dbReference type="PROSITE" id="PS51471">
    <property type="entry name" value="FE2OG_OXY"/>
    <property type="match status" value="1"/>
</dbReference>
<dbReference type="OrthoDB" id="420380at2759"/>
<dbReference type="OMA" id="KASHCAN"/>
<keyword evidence="4" id="KW-0847">Vitamin C</keyword>
<dbReference type="GO" id="GO:0031418">
    <property type="term" value="F:L-ascorbic acid binding"/>
    <property type="evidence" value="ECO:0007669"/>
    <property type="project" value="UniProtKB-KW"/>
</dbReference>
<keyword evidence="8" id="KW-0325">Glycoprotein</keyword>
<dbReference type="GO" id="GO:0004656">
    <property type="term" value="F:procollagen-proline 4-dioxygenase activity"/>
    <property type="evidence" value="ECO:0007669"/>
    <property type="project" value="TreeGrafter"/>
</dbReference>
<evidence type="ECO:0000256" key="1">
    <source>
        <dbReference type="ARBA" id="ARBA00001961"/>
    </source>
</evidence>
<name>A0A1D2M9Z7_ORCCI</name>
<dbReference type="InterPro" id="IPR005123">
    <property type="entry name" value="Oxoglu/Fe-dep_dioxygenase_dom"/>
</dbReference>
<comment type="cofactor">
    <cofactor evidence="1">
        <name>L-ascorbate</name>
        <dbReference type="ChEBI" id="CHEBI:38290"/>
    </cofactor>
</comment>
<dbReference type="PANTHER" id="PTHR10869:SF244">
    <property type="entry name" value="PROLYL 4-HYDROXYLASE SUBUNIT ALPHA-2"/>
    <property type="match status" value="1"/>
</dbReference>
<feature type="domain" description="Fe2OG dioxygenase" evidence="9">
    <location>
        <begin position="395"/>
        <end position="502"/>
    </location>
</feature>
<accession>A0A1D2M9Z7</accession>
<dbReference type="InterPro" id="IPR006620">
    <property type="entry name" value="Pro_4_hyd_alph"/>
</dbReference>
<dbReference type="PANTHER" id="PTHR10869">
    <property type="entry name" value="PROLYL 4-HYDROXYLASE ALPHA SUBUNIT"/>
    <property type="match status" value="1"/>
</dbReference>
<dbReference type="GO" id="GO:0005506">
    <property type="term" value="F:iron ion binding"/>
    <property type="evidence" value="ECO:0007669"/>
    <property type="project" value="InterPro"/>
</dbReference>
<dbReference type="InterPro" id="IPR045054">
    <property type="entry name" value="P4HA-like"/>
</dbReference>
<evidence type="ECO:0000256" key="6">
    <source>
        <dbReference type="ARBA" id="ARBA00023002"/>
    </source>
</evidence>
<protein>
    <submittedName>
        <fullName evidence="10">Prolyl 4-hydroxylase subunit alpha-1</fullName>
    </submittedName>
</protein>
<keyword evidence="3" id="KW-0256">Endoplasmic reticulum</keyword>
<dbReference type="EMBL" id="LJIJ01002399">
    <property type="protein sequence ID" value="ODM89752.1"/>
    <property type="molecule type" value="Genomic_DNA"/>
</dbReference>
<evidence type="ECO:0000256" key="2">
    <source>
        <dbReference type="ARBA" id="ARBA00022723"/>
    </source>
</evidence>
<sequence>MEKYTYWANREEHIYLLLGHRLKYLHDEMQLIEKYLKDYEESSLKAIENAIKPLATSEERGKLIGASAILSHLMTHRYVFIVDGLRKLMSSKQYRDSQENVKSALDLTNEAEKNGKINGYKWPNEDDLFMSHTAILHMQEIYGFTARQFYKGLTIETSFGGVLKASHCANIGQAALTREYYYMAVEWLEFVLELLNEDETDNSISKDEVEPLLETVIKIHNDVNHLGETMSHEQFSNTYADVTYRNQPSKERIKGRHLNYALHGKTYGNGSDWDANNIALCSGQEFQPIEIRSKMKCFFERQLHPYFILNPLKVEQLSEYPLILQLYDVLNSKDIEEHYDVRRPFMQIAGFLNVTDVRLVTRYRTAAGGSLPSVPFTERIHKKSEMLTGLALGKEYDGLLVAEYTYGRYYSPHKDPLSASQTVNDIDIAGERLATLLYYLHEPEIGGYTPFTEVGIAGKPVKGSAVFWFNMHRNGTIKEGITHSACPVVHGHKIVFNQRIQYFQNFQKFGCSLNQLD</sequence>
<keyword evidence="5" id="KW-0223">Dioxygenase</keyword>
<dbReference type="InterPro" id="IPR044862">
    <property type="entry name" value="Pro_4_hyd_alph_FE2OG_OXY"/>
</dbReference>